<evidence type="ECO:0000313" key="2">
    <source>
        <dbReference type="Proteomes" id="UP001165960"/>
    </source>
</evidence>
<sequence length="303" mass="33164">MVILTTQKGHTLSSHQGAVNVIKYSSNGEYCLSGGMDRTIKIWNPNLPSSRDRLIQTFTGHGWEVQDIDLSCDNTKFVSGGGDKAVFLWDVATCLVSRKLTGHTQKINCVHFNADSSVIASGSYDTTVRLWDCRSQSRLPIQILEEGKDSIISLRILGHEILTGSVDNKVRHYDLRMGKLATDDLPASVTNVAFTKDANCFLVSSLDSTIRLLDKADGTLLNHFNAHTNVDYKIAAVTNFDDSQVITGSEDGQVYIYDLLEGTVLTKLANNSKRVTSVAAHPSEPQLLTSSFDGVITVWEAPA</sequence>
<keyword evidence="2" id="KW-1185">Reference proteome</keyword>
<comment type="caution">
    <text evidence="1">The sequence shown here is derived from an EMBL/GenBank/DDBJ whole genome shotgun (WGS) entry which is preliminary data.</text>
</comment>
<reference evidence="1" key="1">
    <citation type="submission" date="2022-04" db="EMBL/GenBank/DDBJ databases">
        <title>Genome of the entomopathogenic fungus Entomophthora muscae.</title>
        <authorList>
            <person name="Elya C."/>
            <person name="Lovett B.R."/>
            <person name="Lee E."/>
            <person name="Macias A.M."/>
            <person name="Hajek A.E."/>
            <person name="De Bivort B.L."/>
            <person name="Kasson M.T."/>
            <person name="De Fine Licht H.H."/>
            <person name="Stajich J.E."/>
        </authorList>
    </citation>
    <scope>NUCLEOTIDE SEQUENCE</scope>
    <source>
        <strain evidence="1">Berkeley</strain>
    </source>
</reference>
<protein>
    <submittedName>
        <fullName evidence="1">WD repeat-containing protein 83, variant 2</fullName>
    </submittedName>
</protein>
<organism evidence="1 2">
    <name type="scientific">Entomophthora muscae</name>
    <dbReference type="NCBI Taxonomy" id="34485"/>
    <lineage>
        <taxon>Eukaryota</taxon>
        <taxon>Fungi</taxon>
        <taxon>Fungi incertae sedis</taxon>
        <taxon>Zoopagomycota</taxon>
        <taxon>Entomophthoromycotina</taxon>
        <taxon>Entomophthoromycetes</taxon>
        <taxon>Entomophthorales</taxon>
        <taxon>Entomophthoraceae</taxon>
        <taxon>Entomophthora</taxon>
    </lineage>
</organism>
<accession>A0ACC2SCJ7</accession>
<proteinExistence type="predicted"/>
<dbReference type="Proteomes" id="UP001165960">
    <property type="component" value="Unassembled WGS sequence"/>
</dbReference>
<gene>
    <name evidence="1" type="primary">WDR83_3</name>
    <name evidence="1" type="ORF">DSO57_1034269</name>
</gene>
<evidence type="ECO:0000313" key="1">
    <source>
        <dbReference type="EMBL" id="KAJ9060123.1"/>
    </source>
</evidence>
<name>A0ACC2SCJ7_9FUNG</name>
<dbReference type="EMBL" id="QTSX02005253">
    <property type="protein sequence ID" value="KAJ9060123.1"/>
    <property type="molecule type" value="Genomic_DNA"/>
</dbReference>